<feature type="transmembrane region" description="Helical" evidence="5">
    <location>
        <begin position="12"/>
        <end position="37"/>
    </location>
</feature>
<dbReference type="PATRIC" id="fig|454.4.peg.366"/>
<evidence type="ECO:0000256" key="2">
    <source>
        <dbReference type="ARBA" id="ARBA00022692"/>
    </source>
</evidence>
<organism evidence="7 8">
    <name type="scientific">Legionella israelensis</name>
    <dbReference type="NCBI Taxonomy" id="454"/>
    <lineage>
        <taxon>Bacteria</taxon>
        <taxon>Pseudomonadati</taxon>
        <taxon>Pseudomonadota</taxon>
        <taxon>Gammaproteobacteria</taxon>
        <taxon>Legionellales</taxon>
        <taxon>Legionellaceae</taxon>
        <taxon>Legionella</taxon>
    </lineage>
</organism>
<feature type="transmembrane region" description="Helical" evidence="5">
    <location>
        <begin position="103"/>
        <end position="128"/>
    </location>
</feature>
<dbReference type="STRING" id="454.Lisr_0351"/>
<dbReference type="AlphaFoldDB" id="A0A0W0WM56"/>
<feature type="domain" description="Major facilitator superfamily (MFS) profile" evidence="6">
    <location>
        <begin position="15"/>
        <end position="410"/>
    </location>
</feature>
<evidence type="ECO:0000256" key="1">
    <source>
        <dbReference type="ARBA" id="ARBA00004127"/>
    </source>
</evidence>
<name>A0A0W0WM56_9GAMM</name>
<feature type="transmembrane region" description="Helical" evidence="5">
    <location>
        <begin position="346"/>
        <end position="364"/>
    </location>
</feature>
<dbReference type="EMBL" id="LNYH01000010">
    <property type="protein sequence ID" value="KTD33412.1"/>
    <property type="molecule type" value="Genomic_DNA"/>
</dbReference>
<dbReference type="InterPro" id="IPR011701">
    <property type="entry name" value="MFS"/>
</dbReference>
<evidence type="ECO:0000256" key="4">
    <source>
        <dbReference type="ARBA" id="ARBA00023136"/>
    </source>
</evidence>
<dbReference type="PROSITE" id="PS50850">
    <property type="entry name" value="MFS"/>
    <property type="match status" value="1"/>
</dbReference>
<keyword evidence="2 5" id="KW-0812">Transmembrane</keyword>
<accession>A0A0W0WM56</accession>
<feature type="transmembrane region" description="Helical" evidence="5">
    <location>
        <begin position="149"/>
        <end position="166"/>
    </location>
</feature>
<gene>
    <name evidence="7" type="ORF">Lisr_0351</name>
</gene>
<sequence>MEKEKITFNLKHSLLVWGIADIYFILAVMISVLFAILSPDIQQQLKLNNTQLGLLGTAFFLCYGIAQLFTGHFFDVFGAKMTLGCSALIAGMGLLLMSNSYNFAIALMAKIIIGIGLSTSYVGALYLADNWFPSHRFSLMSGITQMSSNLLTALLVVIMALSGVFMSFRPMMIYLAFIIFANALLIFIFVHNPQVYAGGTPSERDSFLFNMSKLFKIKQYCLGILYFSTSFGVLLSLADLWNIPTQITYRHSLETSAVMNAMFPLGGGIGALISGWVANRIKKPVKVAKSFISGMVLVLAILLYGPDFSTCVAFFLLFLLGFLFGGAVLAFPIVSQYISKHLKGMAFGLMAMMAYIMSALLQYGVGAILSHTQITKTVHSINDYQLALTPLFIVLLIGWFGSLWLKDKHQEI</sequence>
<dbReference type="GO" id="GO:0035435">
    <property type="term" value="P:phosphate ion transmembrane transport"/>
    <property type="evidence" value="ECO:0007669"/>
    <property type="project" value="TreeGrafter"/>
</dbReference>
<dbReference type="Gene3D" id="1.20.1250.20">
    <property type="entry name" value="MFS general substrate transporter like domains"/>
    <property type="match status" value="2"/>
</dbReference>
<comment type="subcellular location">
    <subcellularLocation>
        <location evidence="1">Endomembrane system</location>
        <topology evidence="1">Multi-pass membrane protein</topology>
    </subcellularLocation>
</comment>
<dbReference type="GO" id="GO:0016020">
    <property type="term" value="C:membrane"/>
    <property type="evidence" value="ECO:0007669"/>
    <property type="project" value="UniProtKB-ARBA"/>
</dbReference>
<feature type="transmembrane region" description="Helical" evidence="5">
    <location>
        <begin position="172"/>
        <end position="190"/>
    </location>
</feature>
<feature type="transmembrane region" description="Helical" evidence="5">
    <location>
        <begin position="384"/>
        <end position="405"/>
    </location>
</feature>
<protein>
    <submittedName>
        <fullName evidence="7">Major facilitator family transporter</fullName>
    </submittedName>
</protein>
<reference evidence="7 8" key="1">
    <citation type="submission" date="2015-11" db="EMBL/GenBank/DDBJ databases">
        <title>Genomic analysis of 38 Legionella species identifies large and diverse effector repertoires.</title>
        <authorList>
            <person name="Burstein D."/>
            <person name="Amaro F."/>
            <person name="Zusman T."/>
            <person name="Lifshitz Z."/>
            <person name="Cohen O."/>
            <person name="Gilbert J.A."/>
            <person name="Pupko T."/>
            <person name="Shuman H.A."/>
            <person name="Segal G."/>
        </authorList>
    </citation>
    <scope>NUCLEOTIDE SEQUENCE [LARGE SCALE GENOMIC DNA]</scope>
    <source>
        <strain evidence="7 8">Bercovier 4</strain>
    </source>
</reference>
<dbReference type="RefSeq" id="WP_058500741.1">
    <property type="nucleotide sequence ID" value="NZ_CAAAJA010000041.1"/>
</dbReference>
<feature type="transmembrane region" description="Helical" evidence="5">
    <location>
        <begin position="312"/>
        <end position="334"/>
    </location>
</feature>
<evidence type="ECO:0000256" key="5">
    <source>
        <dbReference type="SAM" id="Phobius"/>
    </source>
</evidence>
<feature type="transmembrane region" description="Helical" evidence="5">
    <location>
        <begin position="52"/>
        <end position="70"/>
    </location>
</feature>
<dbReference type="PANTHER" id="PTHR43826:SF3">
    <property type="entry name" value="GLUCOSE-6-PHOSPHATE EXCHANGER SLC37A4"/>
    <property type="match status" value="1"/>
</dbReference>
<dbReference type="SUPFAM" id="SSF103473">
    <property type="entry name" value="MFS general substrate transporter"/>
    <property type="match status" value="1"/>
</dbReference>
<evidence type="ECO:0000313" key="7">
    <source>
        <dbReference type="EMBL" id="KTD33412.1"/>
    </source>
</evidence>
<comment type="caution">
    <text evidence="7">The sequence shown here is derived from an EMBL/GenBank/DDBJ whole genome shotgun (WGS) entry which is preliminary data.</text>
</comment>
<dbReference type="InterPro" id="IPR036259">
    <property type="entry name" value="MFS_trans_sf"/>
</dbReference>
<feature type="transmembrane region" description="Helical" evidence="5">
    <location>
        <begin position="220"/>
        <end position="238"/>
    </location>
</feature>
<dbReference type="Pfam" id="PF07690">
    <property type="entry name" value="MFS_1"/>
    <property type="match status" value="1"/>
</dbReference>
<dbReference type="GO" id="GO:0061513">
    <property type="term" value="F:glucose 6-phosphate:phosphate antiporter activity"/>
    <property type="evidence" value="ECO:0007669"/>
    <property type="project" value="TreeGrafter"/>
</dbReference>
<dbReference type="OrthoDB" id="6627132at2"/>
<feature type="transmembrane region" description="Helical" evidence="5">
    <location>
        <begin position="290"/>
        <end position="306"/>
    </location>
</feature>
<evidence type="ECO:0000259" key="6">
    <source>
        <dbReference type="PROSITE" id="PS50850"/>
    </source>
</evidence>
<dbReference type="InterPro" id="IPR020846">
    <property type="entry name" value="MFS_dom"/>
</dbReference>
<dbReference type="PANTHER" id="PTHR43826">
    <property type="entry name" value="GLUCOSE-6-PHOSPHATE EXCHANGER SLC37A4"/>
    <property type="match status" value="1"/>
</dbReference>
<dbReference type="InterPro" id="IPR051337">
    <property type="entry name" value="OPA_Antiporter"/>
</dbReference>
<keyword evidence="4 5" id="KW-0472">Membrane</keyword>
<keyword evidence="8" id="KW-1185">Reference proteome</keyword>
<feature type="transmembrane region" description="Helical" evidence="5">
    <location>
        <begin position="77"/>
        <end position="97"/>
    </location>
</feature>
<keyword evidence="3 5" id="KW-1133">Transmembrane helix</keyword>
<proteinExistence type="predicted"/>
<feature type="transmembrane region" description="Helical" evidence="5">
    <location>
        <begin position="258"/>
        <end position="278"/>
    </location>
</feature>
<dbReference type="GO" id="GO:0012505">
    <property type="term" value="C:endomembrane system"/>
    <property type="evidence" value="ECO:0007669"/>
    <property type="project" value="UniProtKB-SubCell"/>
</dbReference>
<dbReference type="Proteomes" id="UP000054761">
    <property type="component" value="Unassembled WGS sequence"/>
</dbReference>
<evidence type="ECO:0000256" key="3">
    <source>
        <dbReference type="ARBA" id="ARBA00022989"/>
    </source>
</evidence>
<evidence type="ECO:0000313" key="8">
    <source>
        <dbReference type="Proteomes" id="UP000054761"/>
    </source>
</evidence>